<sequence length="264" mass="31028">MSELKELYINIEEFPEKLQNTLKDAKVYDSSSSPEAQVLFIDKKDGYYLKIASKKSLEREAEMTDYFKKKNLGLGYISYLSDQSQDFLLKEKIQGDNYLAKQYLKNPKQLCDSLAENLRFLHEQNFEDCPILDHSERYLKKVENNARLKKSNLDFVTNYNIHTPEEAYDYIQNNKLLLKDDTLLHGDYCLPNIILDNWQFKGFIDLDCAGVGDQHIDLFWGAWTVNFNIGTDQYRDRFFDAYGRDKIDIDRLKLIGCCEVFGYF</sequence>
<evidence type="ECO:0000256" key="7">
    <source>
        <dbReference type="PIRNR" id="PIRNR000706"/>
    </source>
</evidence>
<feature type="binding site" evidence="9">
    <location>
        <position position="205"/>
    </location>
    <ligand>
        <name>Mg(2+)</name>
        <dbReference type="ChEBI" id="CHEBI:18420"/>
    </ligand>
</feature>
<accession>A0A896TA76</accession>
<dbReference type="EMBL" id="CP032148">
    <property type="protein sequence ID" value="QSD62989.1"/>
    <property type="molecule type" value="Genomic_DNA"/>
</dbReference>
<keyword evidence="4 7" id="KW-0418">Kinase</keyword>
<feature type="active site" description="Proton acceptor" evidence="8">
    <location>
        <position position="187"/>
    </location>
</feature>
<dbReference type="Pfam" id="PF01636">
    <property type="entry name" value="APH"/>
    <property type="match status" value="1"/>
</dbReference>
<evidence type="ECO:0000256" key="2">
    <source>
        <dbReference type="ARBA" id="ARBA00022679"/>
    </source>
</evidence>
<evidence type="ECO:0000256" key="8">
    <source>
        <dbReference type="PIRSR" id="PIRSR000706-1"/>
    </source>
</evidence>
<feature type="binding site" evidence="9">
    <location>
        <position position="192"/>
    </location>
    <ligand>
        <name>Mg(2+)</name>
        <dbReference type="ChEBI" id="CHEBI:18420"/>
    </ligand>
</feature>
<evidence type="ECO:0000256" key="6">
    <source>
        <dbReference type="ARBA" id="ARBA00023251"/>
    </source>
</evidence>
<dbReference type="InterPro" id="IPR002575">
    <property type="entry name" value="Aminoglycoside_PTrfase"/>
</dbReference>
<evidence type="ECO:0000313" key="11">
    <source>
        <dbReference type="EMBL" id="QSD62989.1"/>
    </source>
</evidence>
<dbReference type="Proteomes" id="UP000663552">
    <property type="component" value="Chromosome"/>
</dbReference>
<name>A0A896TA76_LACLC</name>
<dbReference type="AlphaFoldDB" id="A0A896TA76"/>
<evidence type="ECO:0000256" key="9">
    <source>
        <dbReference type="PIRSR" id="PIRSR000706-2"/>
    </source>
</evidence>
<evidence type="ECO:0000313" key="12">
    <source>
        <dbReference type="Proteomes" id="UP000663552"/>
    </source>
</evidence>
<protein>
    <submittedName>
        <fullName evidence="11">Aminoglycoside 3'-phosphotransferase</fullName>
    </submittedName>
</protein>
<keyword evidence="6 7" id="KW-0046">Antibiotic resistance</keyword>
<dbReference type="GO" id="GO:0016773">
    <property type="term" value="F:phosphotransferase activity, alcohol group as acceptor"/>
    <property type="evidence" value="ECO:0007669"/>
    <property type="project" value="InterPro"/>
</dbReference>
<evidence type="ECO:0000256" key="4">
    <source>
        <dbReference type="ARBA" id="ARBA00022777"/>
    </source>
</evidence>
<dbReference type="GO" id="GO:0016301">
    <property type="term" value="F:kinase activity"/>
    <property type="evidence" value="ECO:0007669"/>
    <property type="project" value="UniProtKB-KW"/>
</dbReference>
<feature type="domain" description="Aminoglycoside phosphotransferase" evidence="10">
    <location>
        <begin position="37"/>
        <end position="253"/>
    </location>
</feature>
<gene>
    <name evidence="11" type="ORF">LL1196_1362</name>
</gene>
<dbReference type="CDD" id="cd05150">
    <property type="entry name" value="APH"/>
    <property type="match status" value="1"/>
</dbReference>
<comment type="similarity">
    <text evidence="1 7">Belongs to the aminoglycoside phosphotransferase family.</text>
</comment>
<dbReference type="InterPro" id="IPR024165">
    <property type="entry name" value="Kan/Strep_kinase"/>
</dbReference>
<dbReference type="RefSeq" id="WP_205536330.1">
    <property type="nucleotide sequence ID" value="NZ_CP032148.2"/>
</dbReference>
<keyword evidence="9" id="KW-0479">Metal-binding</keyword>
<dbReference type="GO" id="GO:0005524">
    <property type="term" value="F:ATP binding"/>
    <property type="evidence" value="ECO:0007669"/>
    <property type="project" value="UniProtKB-KW"/>
</dbReference>
<evidence type="ECO:0000256" key="5">
    <source>
        <dbReference type="ARBA" id="ARBA00022840"/>
    </source>
</evidence>
<keyword evidence="3 7" id="KW-0547">Nucleotide-binding</keyword>
<organism evidence="11 12">
    <name type="scientific">Lactococcus lactis subsp. cremoris</name>
    <name type="common">Streptococcus cremoris</name>
    <dbReference type="NCBI Taxonomy" id="1359"/>
    <lineage>
        <taxon>Bacteria</taxon>
        <taxon>Bacillati</taxon>
        <taxon>Bacillota</taxon>
        <taxon>Bacilli</taxon>
        <taxon>Lactobacillales</taxon>
        <taxon>Streptococcaceae</taxon>
        <taxon>Lactococcus</taxon>
    </lineage>
</organism>
<keyword evidence="9" id="KW-0460">Magnesium</keyword>
<dbReference type="GO" id="GO:0046677">
    <property type="term" value="P:response to antibiotic"/>
    <property type="evidence" value="ECO:0007669"/>
    <property type="project" value="UniProtKB-KW"/>
</dbReference>
<evidence type="ECO:0000256" key="1">
    <source>
        <dbReference type="ARBA" id="ARBA00006219"/>
    </source>
</evidence>
<evidence type="ECO:0000259" key="10">
    <source>
        <dbReference type="Pfam" id="PF01636"/>
    </source>
</evidence>
<proteinExistence type="inferred from homology"/>
<dbReference type="Gene3D" id="3.90.1200.10">
    <property type="match status" value="1"/>
</dbReference>
<keyword evidence="2 7" id="KW-0808">Transferase</keyword>
<keyword evidence="5 7" id="KW-0067">ATP-binding</keyword>
<dbReference type="PIRSF" id="PIRSF000706">
    <property type="entry name" value="Kanamycin_kin"/>
    <property type="match status" value="1"/>
</dbReference>
<dbReference type="SUPFAM" id="SSF56112">
    <property type="entry name" value="Protein kinase-like (PK-like)"/>
    <property type="match status" value="1"/>
</dbReference>
<evidence type="ECO:0000256" key="3">
    <source>
        <dbReference type="ARBA" id="ARBA00022741"/>
    </source>
</evidence>
<reference evidence="11" key="1">
    <citation type="journal article" date="2020" name="Mol. Microbiol.">
        <title>The CWPS Rubik's cube: Linking diversity of cell wall polysaccharide structures with the encoded biosynthetic machinery of selected Lactococcus lactis strains.</title>
        <authorList>
            <person name="Mahony J."/>
            <person name="Frantzen C."/>
            <person name="Vinogradov E."/>
            <person name="Sadovskaya I."/>
            <person name="Theodorou I."/>
            <person name="Kelleher P."/>
            <person name="Chapot-Chartier M.P."/>
            <person name="Cambillau C."/>
            <person name="Holo H."/>
            <person name="van Sinderen D."/>
        </authorList>
    </citation>
    <scope>NUCLEOTIDE SEQUENCE</scope>
    <source>
        <strain evidence="11">1196</strain>
    </source>
</reference>
<dbReference type="InterPro" id="IPR011009">
    <property type="entry name" value="Kinase-like_dom_sf"/>
</dbReference>
<dbReference type="GO" id="GO:0046872">
    <property type="term" value="F:metal ion binding"/>
    <property type="evidence" value="ECO:0007669"/>
    <property type="project" value="UniProtKB-KW"/>
</dbReference>